<sequence length="287" mass="31002">MTSIHSTHDSEHGYVLDLPTPGSHMSSLSTPALTEDEGLNSTASSPRSELEYSLPHNEQPNSELYSHILPDGACLYNNMRSIEGRTVKPPIFGRAVSSRENGSSPKNRPQEQEEDDSEATELSSNHSTLLSFHVQTTCQGPNCDGISCQVKDLPELQPLKETKTLWTNMNQLQNDDENALPLGSDNPPVSGEVPQVQPVTKEPVTLEGPNRDDVPPITAANFAYTPYRESSSNGVSKPVTDGSDDEAKDGSDKTEEAQDSENTFQASSVMAGAAGCHGPYCDIKQSE</sequence>
<feature type="region of interest" description="Disordered" evidence="1">
    <location>
        <begin position="1"/>
        <end position="64"/>
    </location>
</feature>
<evidence type="ECO:0000256" key="1">
    <source>
        <dbReference type="SAM" id="MobiDB-lite"/>
    </source>
</evidence>
<dbReference type="EMBL" id="JH795870">
    <property type="protein sequence ID" value="EJT99242.1"/>
    <property type="molecule type" value="Genomic_DNA"/>
</dbReference>
<gene>
    <name evidence="2" type="ORF">DACRYDRAFT_109962</name>
</gene>
<feature type="compositionally biased region" description="Basic and acidic residues" evidence="1">
    <location>
        <begin position="1"/>
        <end position="14"/>
    </location>
</feature>
<reference evidence="2 3" key="1">
    <citation type="journal article" date="2012" name="Science">
        <title>The Paleozoic origin of enzymatic lignin decomposition reconstructed from 31 fungal genomes.</title>
        <authorList>
            <person name="Floudas D."/>
            <person name="Binder M."/>
            <person name="Riley R."/>
            <person name="Barry K."/>
            <person name="Blanchette R.A."/>
            <person name="Henrissat B."/>
            <person name="Martinez A.T."/>
            <person name="Otillar R."/>
            <person name="Spatafora J.W."/>
            <person name="Yadav J.S."/>
            <person name="Aerts A."/>
            <person name="Benoit I."/>
            <person name="Boyd A."/>
            <person name="Carlson A."/>
            <person name="Copeland A."/>
            <person name="Coutinho P.M."/>
            <person name="de Vries R.P."/>
            <person name="Ferreira P."/>
            <person name="Findley K."/>
            <person name="Foster B."/>
            <person name="Gaskell J."/>
            <person name="Glotzer D."/>
            <person name="Gorecki P."/>
            <person name="Heitman J."/>
            <person name="Hesse C."/>
            <person name="Hori C."/>
            <person name="Igarashi K."/>
            <person name="Jurgens J.A."/>
            <person name="Kallen N."/>
            <person name="Kersten P."/>
            <person name="Kohler A."/>
            <person name="Kuees U."/>
            <person name="Kumar T.K.A."/>
            <person name="Kuo A."/>
            <person name="LaButti K."/>
            <person name="Larrondo L.F."/>
            <person name="Lindquist E."/>
            <person name="Ling A."/>
            <person name="Lombard V."/>
            <person name="Lucas S."/>
            <person name="Lundell T."/>
            <person name="Martin R."/>
            <person name="McLaughlin D.J."/>
            <person name="Morgenstern I."/>
            <person name="Morin E."/>
            <person name="Murat C."/>
            <person name="Nagy L.G."/>
            <person name="Nolan M."/>
            <person name="Ohm R.A."/>
            <person name="Patyshakuliyeva A."/>
            <person name="Rokas A."/>
            <person name="Ruiz-Duenas F.J."/>
            <person name="Sabat G."/>
            <person name="Salamov A."/>
            <person name="Samejima M."/>
            <person name="Schmutz J."/>
            <person name="Slot J.C."/>
            <person name="St John F."/>
            <person name="Stenlid J."/>
            <person name="Sun H."/>
            <person name="Sun S."/>
            <person name="Syed K."/>
            <person name="Tsang A."/>
            <person name="Wiebenga A."/>
            <person name="Young D."/>
            <person name="Pisabarro A."/>
            <person name="Eastwood D.C."/>
            <person name="Martin F."/>
            <person name="Cullen D."/>
            <person name="Grigoriev I.V."/>
            <person name="Hibbett D.S."/>
        </authorList>
    </citation>
    <scope>NUCLEOTIDE SEQUENCE [LARGE SCALE GENOMIC DNA]</scope>
    <source>
        <strain evidence="2 3">DJM-731 SS1</strain>
    </source>
</reference>
<name>M5G656_DACPD</name>
<keyword evidence="3" id="KW-1185">Reference proteome</keyword>
<evidence type="ECO:0000313" key="3">
    <source>
        <dbReference type="Proteomes" id="UP000030653"/>
    </source>
</evidence>
<evidence type="ECO:0000313" key="2">
    <source>
        <dbReference type="EMBL" id="EJT99242.1"/>
    </source>
</evidence>
<accession>M5G656</accession>
<protein>
    <submittedName>
        <fullName evidence="2">Uncharacterized protein</fullName>
    </submittedName>
</protein>
<proteinExistence type="predicted"/>
<dbReference type="RefSeq" id="XP_040626140.1">
    <property type="nucleotide sequence ID" value="XM_040768975.1"/>
</dbReference>
<dbReference type="GeneID" id="63684037"/>
<feature type="region of interest" description="Disordered" evidence="1">
    <location>
        <begin position="92"/>
        <end position="125"/>
    </location>
</feature>
<organism evidence="2 3">
    <name type="scientific">Dacryopinax primogenitus (strain DJM 731)</name>
    <name type="common">Brown rot fungus</name>
    <dbReference type="NCBI Taxonomy" id="1858805"/>
    <lineage>
        <taxon>Eukaryota</taxon>
        <taxon>Fungi</taxon>
        <taxon>Dikarya</taxon>
        <taxon>Basidiomycota</taxon>
        <taxon>Agaricomycotina</taxon>
        <taxon>Dacrymycetes</taxon>
        <taxon>Dacrymycetales</taxon>
        <taxon>Dacrymycetaceae</taxon>
        <taxon>Dacryopinax</taxon>
    </lineage>
</organism>
<feature type="compositionally biased region" description="Polar residues" evidence="1">
    <location>
        <begin position="23"/>
        <end position="32"/>
    </location>
</feature>
<dbReference type="HOGENOM" id="CLU_969844_0_0_1"/>
<feature type="region of interest" description="Disordered" evidence="1">
    <location>
        <begin position="175"/>
        <end position="270"/>
    </location>
</feature>
<dbReference type="Proteomes" id="UP000030653">
    <property type="component" value="Unassembled WGS sequence"/>
</dbReference>
<feature type="compositionally biased region" description="Polar residues" evidence="1">
    <location>
        <begin position="98"/>
        <end position="107"/>
    </location>
</feature>
<dbReference type="AlphaFoldDB" id="M5G656"/>